<protein>
    <recommendedName>
        <fullName evidence="3">histidine kinase</fullName>
        <ecNumber evidence="3">2.7.13.3</ecNumber>
    </recommendedName>
</protein>
<dbReference type="PANTHER" id="PTHR42878">
    <property type="entry name" value="TWO-COMPONENT HISTIDINE KINASE"/>
    <property type="match status" value="1"/>
</dbReference>
<keyword evidence="10" id="KW-0902">Two-component regulatory system</keyword>
<dbReference type="RefSeq" id="WP_276233722.1">
    <property type="nucleotide sequence ID" value="NZ_CP119802.1"/>
</dbReference>
<dbReference type="Gene3D" id="3.30.450.40">
    <property type="match status" value="1"/>
</dbReference>
<dbReference type="InterPro" id="IPR000700">
    <property type="entry name" value="PAS-assoc_C"/>
</dbReference>
<dbReference type="Gene3D" id="3.30.565.10">
    <property type="entry name" value="Histidine kinase-like ATPase, C-terminal domain"/>
    <property type="match status" value="1"/>
</dbReference>
<feature type="transmembrane region" description="Helical" evidence="12">
    <location>
        <begin position="15"/>
        <end position="32"/>
    </location>
</feature>
<evidence type="ECO:0000256" key="8">
    <source>
        <dbReference type="ARBA" id="ARBA00022840"/>
    </source>
</evidence>
<dbReference type="InterPro" id="IPR029016">
    <property type="entry name" value="GAF-like_dom_sf"/>
</dbReference>
<comment type="caution">
    <text evidence="16">The sequence shown here is derived from an EMBL/GenBank/DDBJ whole genome shotgun (WGS) entry which is preliminary data.</text>
</comment>
<keyword evidence="6" id="KW-0547">Nucleotide-binding</keyword>
<evidence type="ECO:0000256" key="9">
    <source>
        <dbReference type="ARBA" id="ARBA00022989"/>
    </source>
</evidence>
<dbReference type="Pfam" id="PF00989">
    <property type="entry name" value="PAS"/>
    <property type="match status" value="1"/>
</dbReference>
<dbReference type="PROSITE" id="PS50113">
    <property type="entry name" value="PAC"/>
    <property type="match status" value="1"/>
</dbReference>
<keyword evidence="11 12" id="KW-0472">Membrane</keyword>
<proteinExistence type="predicted"/>
<dbReference type="InterPro" id="IPR050351">
    <property type="entry name" value="BphY/WalK/GraS-like"/>
</dbReference>
<evidence type="ECO:0000256" key="7">
    <source>
        <dbReference type="ARBA" id="ARBA00022777"/>
    </source>
</evidence>
<evidence type="ECO:0000256" key="10">
    <source>
        <dbReference type="ARBA" id="ARBA00023012"/>
    </source>
</evidence>
<dbReference type="PANTHER" id="PTHR42878:SF7">
    <property type="entry name" value="SENSOR HISTIDINE KINASE GLRK"/>
    <property type="match status" value="1"/>
</dbReference>
<evidence type="ECO:0000313" key="17">
    <source>
        <dbReference type="Proteomes" id="UP001596398"/>
    </source>
</evidence>
<dbReference type="EMBL" id="JBHTAP010000001">
    <property type="protein sequence ID" value="MFC7235585.1"/>
    <property type="molecule type" value="Genomic_DNA"/>
</dbReference>
<dbReference type="NCBIfam" id="TIGR00229">
    <property type="entry name" value="sensory_box"/>
    <property type="match status" value="2"/>
</dbReference>
<dbReference type="Pfam" id="PF02518">
    <property type="entry name" value="HATPase_c"/>
    <property type="match status" value="1"/>
</dbReference>
<accession>A0ABD5ZQ10</accession>
<organism evidence="16 17">
    <name type="scientific">Halosegnis marinus</name>
    <dbReference type="NCBI Taxonomy" id="3034023"/>
    <lineage>
        <taxon>Archaea</taxon>
        <taxon>Methanobacteriati</taxon>
        <taxon>Methanobacteriota</taxon>
        <taxon>Stenosarchaea group</taxon>
        <taxon>Halobacteria</taxon>
        <taxon>Halobacteriales</taxon>
        <taxon>Natronomonadaceae</taxon>
        <taxon>Halosegnis</taxon>
    </lineage>
</organism>
<keyword evidence="17" id="KW-1185">Reference proteome</keyword>
<dbReference type="InterPro" id="IPR035965">
    <property type="entry name" value="PAS-like_dom_sf"/>
</dbReference>
<reference evidence="16 17" key="1">
    <citation type="journal article" date="2019" name="Int. J. Syst. Evol. Microbiol.">
        <title>The Global Catalogue of Microorganisms (GCM) 10K type strain sequencing project: providing services to taxonomists for standard genome sequencing and annotation.</title>
        <authorList>
            <consortium name="The Broad Institute Genomics Platform"/>
            <consortium name="The Broad Institute Genome Sequencing Center for Infectious Disease"/>
            <person name="Wu L."/>
            <person name="Ma J."/>
        </authorList>
    </citation>
    <scope>NUCLEOTIDE SEQUENCE [LARGE SCALE GENOMIC DNA]</scope>
    <source>
        <strain evidence="16 17">DT85</strain>
    </source>
</reference>
<keyword evidence="5 12" id="KW-0812">Transmembrane</keyword>
<dbReference type="SUPFAM" id="SSF55874">
    <property type="entry name" value="ATPase domain of HSP90 chaperone/DNA topoisomerase II/histidine kinase"/>
    <property type="match status" value="1"/>
</dbReference>
<evidence type="ECO:0000256" key="6">
    <source>
        <dbReference type="ARBA" id="ARBA00022741"/>
    </source>
</evidence>
<dbReference type="Pfam" id="PF13492">
    <property type="entry name" value="GAF_3"/>
    <property type="match status" value="1"/>
</dbReference>
<evidence type="ECO:0000256" key="1">
    <source>
        <dbReference type="ARBA" id="ARBA00000085"/>
    </source>
</evidence>
<evidence type="ECO:0000259" key="14">
    <source>
        <dbReference type="PROSITE" id="PS50112"/>
    </source>
</evidence>
<comment type="subcellular location">
    <subcellularLocation>
        <location evidence="2">Membrane</location>
        <topology evidence="2">Multi-pass membrane protein</topology>
    </subcellularLocation>
</comment>
<dbReference type="GeneID" id="79267281"/>
<dbReference type="InterPro" id="IPR005467">
    <property type="entry name" value="His_kinase_dom"/>
</dbReference>
<gene>
    <name evidence="16" type="ORF">ACFQJ4_09695</name>
</gene>
<dbReference type="InterPro" id="IPR013767">
    <property type="entry name" value="PAS_fold"/>
</dbReference>
<keyword evidence="7" id="KW-0418">Kinase</keyword>
<keyword evidence="9 12" id="KW-1133">Transmembrane helix</keyword>
<dbReference type="EC" id="2.7.13.3" evidence="3"/>
<dbReference type="SMART" id="SM00387">
    <property type="entry name" value="HATPase_c"/>
    <property type="match status" value="1"/>
</dbReference>
<keyword evidence="8" id="KW-0067">ATP-binding</keyword>
<feature type="domain" description="PAS" evidence="14">
    <location>
        <begin position="148"/>
        <end position="197"/>
    </location>
</feature>
<dbReference type="InterPro" id="IPR003594">
    <property type="entry name" value="HATPase_dom"/>
</dbReference>
<feature type="domain" description="Histidine kinase" evidence="13">
    <location>
        <begin position="586"/>
        <end position="836"/>
    </location>
</feature>
<dbReference type="Pfam" id="PF08448">
    <property type="entry name" value="PAS_4"/>
    <property type="match status" value="1"/>
</dbReference>
<evidence type="ECO:0000313" key="16">
    <source>
        <dbReference type="EMBL" id="MFC7235585.1"/>
    </source>
</evidence>
<dbReference type="PROSITE" id="PS50112">
    <property type="entry name" value="PAS"/>
    <property type="match status" value="2"/>
</dbReference>
<evidence type="ECO:0000256" key="4">
    <source>
        <dbReference type="ARBA" id="ARBA00022679"/>
    </source>
</evidence>
<dbReference type="SMART" id="SM00065">
    <property type="entry name" value="GAF"/>
    <property type="match status" value="1"/>
</dbReference>
<dbReference type="SUPFAM" id="SSF55781">
    <property type="entry name" value="GAF domain-like"/>
    <property type="match status" value="1"/>
</dbReference>
<dbReference type="CDD" id="cd00130">
    <property type="entry name" value="PAS"/>
    <property type="match status" value="2"/>
</dbReference>
<dbReference type="Gene3D" id="3.30.450.20">
    <property type="entry name" value="PAS domain"/>
    <property type="match status" value="2"/>
</dbReference>
<dbReference type="GO" id="GO:0004673">
    <property type="term" value="F:protein histidine kinase activity"/>
    <property type="evidence" value="ECO:0007669"/>
    <property type="project" value="UniProtKB-EC"/>
</dbReference>
<comment type="catalytic activity">
    <reaction evidence="1">
        <text>ATP + protein L-histidine = ADP + protein N-phospho-L-histidine.</text>
        <dbReference type="EC" id="2.7.13.3"/>
    </reaction>
</comment>
<dbReference type="AlphaFoldDB" id="A0ABD5ZQ10"/>
<evidence type="ECO:0000259" key="13">
    <source>
        <dbReference type="PROSITE" id="PS50109"/>
    </source>
</evidence>
<dbReference type="InterPro" id="IPR004358">
    <property type="entry name" value="Sig_transdc_His_kin-like_C"/>
</dbReference>
<dbReference type="Proteomes" id="UP001596398">
    <property type="component" value="Unassembled WGS sequence"/>
</dbReference>
<dbReference type="PROSITE" id="PS50109">
    <property type="entry name" value="HIS_KIN"/>
    <property type="match status" value="1"/>
</dbReference>
<dbReference type="SUPFAM" id="SSF55785">
    <property type="entry name" value="PYP-like sensor domain (PAS domain)"/>
    <property type="match status" value="2"/>
</dbReference>
<keyword evidence="4" id="KW-0808">Transferase</keyword>
<evidence type="ECO:0000256" key="3">
    <source>
        <dbReference type="ARBA" id="ARBA00012438"/>
    </source>
</evidence>
<dbReference type="InterPro" id="IPR013656">
    <property type="entry name" value="PAS_4"/>
</dbReference>
<dbReference type="GO" id="GO:0000160">
    <property type="term" value="P:phosphorelay signal transduction system"/>
    <property type="evidence" value="ECO:0007669"/>
    <property type="project" value="UniProtKB-KW"/>
</dbReference>
<evidence type="ECO:0000256" key="11">
    <source>
        <dbReference type="ARBA" id="ARBA00023136"/>
    </source>
</evidence>
<dbReference type="GO" id="GO:0016020">
    <property type="term" value="C:membrane"/>
    <property type="evidence" value="ECO:0007669"/>
    <property type="project" value="UniProtKB-SubCell"/>
</dbReference>
<evidence type="ECO:0000256" key="5">
    <source>
        <dbReference type="ARBA" id="ARBA00022692"/>
    </source>
</evidence>
<name>A0ABD5ZQ10_9EURY</name>
<dbReference type="PRINTS" id="PR00344">
    <property type="entry name" value="BCTRLSENSOR"/>
</dbReference>
<evidence type="ECO:0000256" key="12">
    <source>
        <dbReference type="SAM" id="Phobius"/>
    </source>
</evidence>
<dbReference type="InterPro" id="IPR003018">
    <property type="entry name" value="GAF"/>
</dbReference>
<evidence type="ECO:0000259" key="15">
    <source>
        <dbReference type="PROSITE" id="PS50113"/>
    </source>
</evidence>
<dbReference type="SMART" id="SM00091">
    <property type="entry name" value="PAS"/>
    <property type="match status" value="2"/>
</dbReference>
<evidence type="ECO:0000256" key="2">
    <source>
        <dbReference type="ARBA" id="ARBA00004141"/>
    </source>
</evidence>
<feature type="transmembrane region" description="Helical" evidence="12">
    <location>
        <begin position="82"/>
        <end position="103"/>
    </location>
</feature>
<sequence length="839" mass="93244">MGDEHATERRWAERSWVGVSVLGLLVLVVPAYDIWDDLTNLSWDVGATLVENAPLIVLALALVAGGVWLGRQEWAAAYGATVVKWNLGVAAAVAALYAFVIALQTWAMGELKPMVLALDGVLFGSVLAFAVGLYDARRRMTTDELEESRERYRTITDDVLDASDVATFVLDDEFRVVWANEAAMEYFGLDRETTVGQYKRELIADRIADRIDDSDRFRERVTDTYDDNSYTEEFECHVLPGEDREERHLEHWSQPIESGLYEGGRIEQYTDVTSIKRRERELKLRERSLRQLYDTISDTSSTFDDRLDALLETGSDMLGADAAAFLRLRADGDALDVRAAHGEADGLAVGDTVDADSSPYAAVLDTGDPVRLSLDTDGFDAPDGFSRYVGVPVAVGDSTGGVLCFLSRPGDGFDEWQTTMVELMGNWVGYELDRKRLRETQRRRLREQEDKFEQFVEAVDNYAIFTLDIDGRVTSWNPGAELIKGYRAEEILDEHFRVFYTEEDTEDGLPGRLLAEAADEGVVRHEGERVREDGSTFVADVTIAARYDTDGNHIGYTKIVRDLTDQREYEEAIERERERLEFMNRILRHNILNGLNVINMRTDFLGRTSDDEEVLDHVETIGDRVDDLSELIETMRSFMDAIVSDGSYRAEPTPLRPELDTKVSLAAESYPAAEFVTHDLPDEDTAVLADDLVGEVFENVLSNAVVHNDADEPTVEVWVSETTLPVTVDSATGEPRVAQPGEPAGEVTDTERPALAVHIADNGPGVPDEQKDAVLRKGISELSEPGNGFGLYLVKEMMAAYDGEISVRDYGEETGGSAIDPADGGAVFDLVFPRAPDDA</sequence>
<dbReference type="GO" id="GO:0005524">
    <property type="term" value="F:ATP binding"/>
    <property type="evidence" value="ECO:0007669"/>
    <property type="project" value="UniProtKB-KW"/>
</dbReference>
<feature type="domain" description="PAC" evidence="15">
    <location>
        <begin position="523"/>
        <end position="575"/>
    </location>
</feature>
<feature type="domain" description="PAS" evidence="14">
    <location>
        <begin position="448"/>
        <end position="506"/>
    </location>
</feature>
<feature type="transmembrane region" description="Helical" evidence="12">
    <location>
        <begin position="52"/>
        <end position="70"/>
    </location>
</feature>
<dbReference type="InterPro" id="IPR036890">
    <property type="entry name" value="HATPase_C_sf"/>
</dbReference>
<dbReference type="InterPro" id="IPR000014">
    <property type="entry name" value="PAS"/>
</dbReference>